<dbReference type="GO" id="GO:0005634">
    <property type="term" value="C:nucleus"/>
    <property type="evidence" value="ECO:0000318"/>
    <property type="project" value="GO_Central"/>
</dbReference>
<dbReference type="Pfam" id="PF02847">
    <property type="entry name" value="MA3"/>
    <property type="match status" value="2"/>
</dbReference>
<dbReference type="AlphaFoldDB" id="A0A9J7MMC9"/>
<dbReference type="KEGG" id="bfo:118413027"/>
<feature type="compositionally biased region" description="Polar residues" evidence="7">
    <location>
        <begin position="62"/>
        <end position="75"/>
    </location>
</feature>
<dbReference type="PANTHER" id="PTHR12626:SF0">
    <property type="entry name" value="PROGRAMMED CELL DEATH PROTEIN 4"/>
    <property type="match status" value="1"/>
</dbReference>
<dbReference type="GO" id="GO:0005829">
    <property type="term" value="C:cytosol"/>
    <property type="evidence" value="ECO:0000318"/>
    <property type="project" value="GO_Central"/>
</dbReference>
<dbReference type="GO" id="GO:0045892">
    <property type="term" value="P:negative regulation of DNA-templated transcription"/>
    <property type="evidence" value="ECO:0007669"/>
    <property type="project" value="InterPro"/>
</dbReference>
<dbReference type="OMA" id="NQDDCEF"/>
<feature type="region of interest" description="Disordered" evidence="7">
    <location>
        <begin position="1"/>
        <end position="104"/>
    </location>
</feature>
<evidence type="ECO:0000256" key="3">
    <source>
        <dbReference type="ARBA" id="ARBA00014414"/>
    </source>
</evidence>
<evidence type="ECO:0000313" key="10">
    <source>
        <dbReference type="RefSeq" id="XP_035672049.1"/>
    </source>
</evidence>
<dbReference type="InterPro" id="IPR003891">
    <property type="entry name" value="Initiation_fac_eIF4g_MI"/>
</dbReference>
<dbReference type="FunFam" id="1.25.40.180:FF:000008">
    <property type="entry name" value="Programmed cell death protein 4"/>
    <property type="match status" value="1"/>
</dbReference>
<evidence type="ECO:0000256" key="2">
    <source>
        <dbReference type="ARBA" id="ARBA00005497"/>
    </source>
</evidence>
<evidence type="ECO:0000259" key="8">
    <source>
        <dbReference type="PROSITE" id="PS51366"/>
    </source>
</evidence>
<dbReference type="InterPro" id="IPR016024">
    <property type="entry name" value="ARM-type_fold"/>
</dbReference>
<dbReference type="FunFam" id="1.25.40.180:FF:000009">
    <property type="entry name" value="programmed cell death protein 4"/>
    <property type="match status" value="1"/>
</dbReference>
<dbReference type="Gene3D" id="1.25.40.180">
    <property type="match status" value="2"/>
</dbReference>
<dbReference type="Proteomes" id="UP000001554">
    <property type="component" value="Chromosome 4"/>
</dbReference>
<dbReference type="SUPFAM" id="SSF48371">
    <property type="entry name" value="ARM repeat"/>
    <property type="match status" value="2"/>
</dbReference>
<evidence type="ECO:0000256" key="7">
    <source>
        <dbReference type="SAM" id="MobiDB-lite"/>
    </source>
</evidence>
<evidence type="ECO:0000256" key="1">
    <source>
        <dbReference type="ARBA" id="ARBA00004496"/>
    </source>
</evidence>
<proteinExistence type="inferred from homology"/>
<feature type="compositionally biased region" description="Polar residues" evidence="7">
    <location>
        <begin position="28"/>
        <end position="38"/>
    </location>
</feature>
<comment type="subcellular location">
    <subcellularLocation>
        <location evidence="1">Cytoplasm</location>
    </subcellularLocation>
</comment>
<evidence type="ECO:0000256" key="4">
    <source>
        <dbReference type="ARBA" id="ARBA00022490"/>
    </source>
</evidence>
<name>A0A9J7MMC9_BRAFL</name>
<reference evidence="9" key="1">
    <citation type="journal article" date="2020" name="Nat. Ecol. Evol.">
        <title>Deeply conserved synteny resolves early events in vertebrate evolution.</title>
        <authorList>
            <person name="Simakov O."/>
            <person name="Marletaz F."/>
            <person name="Yue J.X."/>
            <person name="O'Connell B."/>
            <person name="Jenkins J."/>
            <person name="Brandt A."/>
            <person name="Calef R."/>
            <person name="Tung C.H."/>
            <person name="Huang T.K."/>
            <person name="Schmutz J."/>
            <person name="Satoh N."/>
            <person name="Yu J.K."/>
            <person name="Putnam N.H."/>
            <person name="Green R.E."/>
            <person name="Rokhsar D.S."/>
        </authorList>
    </citation>
    <scope>NUCLEOTIDE SEQUENCE [LARGE SCALE GENOMIC DNA]</scope>
    <source>
        <strain evidence="9">S238N-H82</strain>
    </source>
</reference>
<feature type="compositionally biased region" description="Gly residues" evidence="7">
    <location>
        <begin position="94"/>
        <end position="104"/>
    </location>
</feature>
<dbReference type="PROSITE" id="PS51366">
    <property type="entry name" value="MI"/>
    <property type="match status" value="2"/>
</dbReference>
<comment type="similarity">
    <text evidence="2">Belongs to the PDCD4 family.</text>
</comment>
<dbReference type="PANTHER" id="PTHR12626">
    <property type="entry name" value="PROGRAMMED CELL DEATH 4"/>
    <property type="match status" value="1"/>
</dbReference>
<dbReference type="GeneID" id="118413027"/>
<keyword evidence="5" id="KW-0677">Repeat</keyword>
<dbReference type="InterPro" id="IPR039778">
    <property type="entry name" value="PDCD4"/>
</dbReference>
<dbReference type="SMART" id="SM00544">
    <property type="entry name" value="MA3"/>
    <property type="match status" value="2"/>
</dbReference>
<gene>
    <name evidence="10" type="primary">LOC118413027</name>
</gene>
<dbReference type="RefSeq" id="XP_035672049.1">
    <property type="nucleotide sequence ID" value="XM_035816156.1"/>
</dbReference>
<sequence length="470" mass="51823">MASGDVLSPEVEVFQQNGEVEGEVDGNFSDSPAASPNLNDLRPKLKAKRRAKRSPSKEDQQLPLTNGVNVSQLSRSKPRYDRKSRTSYGRGLPKKGGAGGKGVWGKPGCELDIDGVIDEKDPNYDSDAQGNYELETIAPELTPEEVEKTIKPVIQEYFEHGDTNEVAVTLGELNLGHKKHEIATHAVSMALDKHDSHREMTSRLISDLYGNILNQQEMATAFDSILDDLADLTLDTPDAPHVVGSFIARAVADDVLPPKYVTDYKGSGESTQTSEGSRLSEQMINTDATLPQGVQAALDRAHVLLSMKHGMVRLDNVWGVGGGQRPVKYLIKKVNDMLLREYLSSRDIQEATRCLVELEVPHFHHELVYEAVVTVLEAGSEQVGTAILMLLKSLADAIILTVDQMDRGFDRVFESMPDIVLDVPNAHTILERFSEECFKQGVINSRTKAKVPIRARKRFVSEGDGGRIKE</sequence>
<keyword evidence="4" id="KW-0963">Cytoplasm</keyword>
<feature type="compositionally biased region" description="Basic residues" evidence="7">
    <location>
        <begin position="44"/>
        <end position="54"/>
    </location>
</feature>
<keyword evidence="9" id="KW-1185">Reference proteome</keyword>
<reference evidence="10" key="2">
    <citation type="submission" date="2025-08" db="UniProtKB">
        <authorList>
            <consortium name="RefSeq"/>
        </authorList>
    </citation>
    <scope>IDENTIFICATION</scope>
    <source>
        <strain evidence="10">S238N-H82</strain>
        <tissue evidence="10">Testes</tissue>
    </source>
</reference>
<evidence type="ECO:0000256" key="6">
    <source>
        <dbReference type="ARBA" id="ARBA00023242"/>
    </source>
</evidence>
<protein>
    <recommendedName>
        <fullName evidence="3">Programmed cell death protein 4</fullName>
    </recommendedName>
</protein>
<organism evidence="9 10">
    <name type="scientific">Branchiostoma floridae</name>
    <name type="common">Florida lancelet</name>
    <name type="synonym">Amphioxus</name>
    <dbReference type="NCBI Taxonomy" id="7739"/>
    <lineage>
        <taxon>Eukaryota</taxon>
        <taxon>Metazoa</taxon>
        <taxon>Chordata</taxon>
        <taxon>Cephalochordata</taxon>
        <taxon>Leptocardii</taxon>
        <taxon>Amphioxiformes</taxon>
        <taxon>Branchiostomatidae</taxon>
        <taxon>Branchiostoma</taxon>
    </lineage>
</organism>
<feature type="domain" description="MI" evidence="8">
    <location>
        <begin position="145"/>
        <end position="266"/>
    </location>
</feature>
<evidence type="ECO:0000256" key="5">
    <source>
        <dbReference type="ARBA" id="ARBA00022737"/>
    </source>
</evidence>
<keyword evidence="6" id="KW-0539">Nucleus</keyword>
<accession>A0A9J7MMC9</accession>
<evidence type="ECO:0000313" key="9">
    <source>
        <dbReference type="Proteomes" id="UP000001554"/>
    </source>
</evidence>
<dbReference type="OrthoDB" id="414546at2759"/>
<feature type="domain" description="MI" evidence="8">
    <location>
        <begin position="330"/>
        <end position="453"/>
    </location>
</feature>